<dbReference type="FunCoup" id="F7ASZ2">
    <property type="interactions" value="725"/>
</dbReference>
<comment type="similarity">
    <text evidence="1">Belongs to the SNF7 family.</text>
</comment>
<keyword evidence="4" id="KW-1185">Reference proteome</keyword>
<dbReference type="AlphaFoldDB" id="F7ASZ2"/>
<dbReference type="Ensembl" id="ENSCINT00000009335.3">
    <property type="protein sequence ID" value="ENSCINP00000009335.3"/>
    <property type="gene ID" value="ENSCING00000004505.3"/>
</dbReference>
<dbReference type="HOGENOM" id="CLU_069208_0_1_1"/>
<evidence type="ECO:0000313" key="3">
    <source>
        <dbReference type="Ensembl" id="ENSCINP00000009335.3"/>
    </source>
</evidence>
<dbReference type="GeneTree" id="ENSGT00950000182832"/>
<feature type="compositionally biased region" description="Basic and acidic residues" evidence="2">
    <location>
        <begin position="11"/>
        <end position="52"/>
    </location>
</feature>
<reference evidence="3" key="2">
    <citation type="submission" date="2025-08" db="UniProtKB">
        <authorList>
            <consortium name="Ensembl"/>
        </authorList>
    </citation>
    <scope>IDENTIFICATION</scope>
</reference>
<dbReference type="InterPro" id="IPR005024">
    <property type="entry name" value="Snf7_fam"/>
</dbReference>
<dbReference type="STRING" id="7719.ENSCINP00000009335"/>
<accession>F7ASZ2</accession>
<feature type="region of interest" description="Disordered" evidence="2">
    <location>
        <begin position="183"/>
        <end position="211"/>
    </location>
</feature>
<dbReference type="Pfam" id="PF03357">
    <property type="entry name" value="Snf7"/>
    <property type="match status" value="1"/>
</dbReference>
<feature type="compositionally biased region" description="Acidic residues" evidence="2">
    <location>
        <begin position="201"/>
        <end position="210"/>
    </location>
</feature>
<dbReference type="Proteomes" id="UP000008144">
    <property type="component" value="Unassembled WGS sequence"/>
</dbReference>
<gene>
    <name evidence="3" type="primary">LOC100176174</name>
</gene>
<dbReference type="OMA" id="KILWEVT"/>
<dbReference type="GO" id="GO:0000815">
    <property type="term" value="C:ESCRT III complex"/>
    <property type="evidence" value="ECO:0000318"/>
    <property type="project" value="GO_Central"/>
</dbReference>
<evidence type="ECO:0000256" key="1">
    <source>
        <dbReference type="ARBA" id="ARBA00006190"/>
    </source>
</evidence>
<reference evidence="4" key="1">
    <citation type="journal article" date="2002" name="Science">
        <title>The draft genome of Ciona intestinalis: insights into chordate and vertebrate origins.</title>
        <authorList>
            <person name="Dehal P."/>
            <person name="Satou Y."/>
            <person name="Campbell R.K."/>
            <person name="Chapman J."/>
            <person name="Degnan B."/>
            <person name="De Tomaso A."/>
            <person name="Davidson B."/>
            <person name="Di Gregorio A."/>
            <person name="Gelpke M."/>
            <person name="Goodstein D.M."/>
            <person name="Harafuji N."/>
            <person name="Hastings K.E."/>
            <person name="Ho I."/>
            <person name="Hotta K."/>
            <person name="Huang W."/>
            <person name="Kawashima T."/>
            <person name="Lemaire P."/>
            <person name="Martinez D."/>
            <person name="Meinertzhagen I.A."/>
            <person name="Necula S."/>
            <person name="Nonaka M."/>
            <person name="Putnam N."/>
            <person name="Rash S."/>
            <person name="Saiga H."/>
            <person name="Satake M."/>
            <person name="Terry A."/>
            <person name="Yamada L."/>
            <person name="Wang H.G."/>
            <person name="Awazu S."/>
            <person name="Azumi K."/>
            <person name="Boore J."/>
            <person name="Branno M."/>
            <person name="Chin-Bow S."/>
            <person name="DeSantis R."/>
            <person name="Doyle S."/>
            <person name="Francino P."/>
            <person name="Keys D.N."/>
            <person name="Haga S."/>
            <person name="Hayashi H."/>
            <person name="Hino K."/>
            <person name="Imai K.S."/>
            <person name="Inaba K."/>
            <person name="Kano S."/>
            <person name="Kobayashi K."/>
            <person name="Kobayashi M."/>
            <person name="Lee B.I."/>
            <person name="Makabe K.W."/>
            <person name="Manohar C."/>
            <person name="Matassi G."/>
            <person name="Medina M."/>
            <person name="Mochizuki Y."/>
            <person name="Mount S."/>
            <person name="Morishita T."/>
            <person name="Miura S."/>
            <person name="Nakayama A."/>
            <person name="Nishizaka S."/>
            <person name="Nomoto H."/>
            <person name="Ohta F."/>
            <person name="Oishi K."/>
            <person name="Rigoutsos I."/>
            <person name="Sano M."/>
            <person name="Sasaki A."/>
            <person name="Sasakura Y."/>
            <person name="Shoguchi E."/>
            <person name="Shin-i T."/>
            <person name="Spagnuolo A."/>
            <person name="Stainier D."/>
            <person name="Suzuki M.M."/>
            <person name="Tassy O."/>
            <person name="Takatori N."/>
            <person name="Tokuoka M."/>
            <person name="Yagi K."/>
            <person name="Yoshizaki F."/>
            <person name="Wada S."/>
            <person name="Zhang C."/>
            <person name="Hyatt P.D."/>
            <person name="Larimer F."/>
            <person name="Detter C."/>
            <person name="Doggett N."/>
            <person name="Glavina T."/>
            <person name="Hawkins T."/>
            <person name="Richardson P."/>
            <person name="Lucas S."/>
            <person name="Kohara Y."/>
            <person name="Levine M."/>
            <person name="Satoh N."/>
            <person name="Rokhsar D.S."/>
        </authorList>
    </citation>
    <scope>NUCLEOTIDE SEQUENCE [LARGE SCALE GENOMIC DNA]</scope>
</reference>
<dbReference type="GO" id="GO:0015031">
    <property type="term" value="P:protein transport"/>
    <property type="evidence" value="ECO:0000318"/>
    <property type="project" value="GO_Central"/>
</dbReference>
<proteinExistence type="inferred from homology"/>
<dbReference type="Gene3D" id="6.10.140.1230">
    <property type="match status" value="1"/>
</dbReference>
<name>F7ASZ2_CIOIN</name>
<sequence>MGLFGKNPPPDPREKARQWSSELRKEGRLLDRQIRSIQREQEKVKKSLKEAAKKGDKQSAAILAKELVHSNKSISRIYASKATINSVDMGIKNQVAMARVSGAFEKSSEVMKAMQELVKVDEVRESMMGLSKEMMKMGLVEEMMDDMMSPLDDSEEMEEAAQSEIDKVLYDITAASNNLLPPLGALGKLPESEDHELPTIEVEDEEEDEDVMQRRLEALRS</sequence>
<dbReference type="InParanoid" id="F7ASZ2"/>
<dbReference type="GO" id="GO:0032509">
    <property type="term" value="P:endosome transport via multivesicular body sorting pathway"/>
    <property type="evidence" value="ECO:0000318"/>
    <property type="project" value="GO_Central"/>
</dbReference>
<dbReference type="PANTHER" id="PTHR10476">
    <property type="entry name" value="CHARGED MULTIVESICULAR BODY PROTEIN"/>
    <property type="match status" value="1"/>
</dbReference>
<dbReference type="GO" id="GO:0005771">
    <property type="term" value="C:multivesicular body"/>
    <property type="evidence" value="ECO:0000318"/>
    <property type="project" value="GO_Central"/>
</dbReference>
<dbReference type="GO" id="GO:0045324">
    <property type="term" value="P:late endosome to vacuole transport"/>
    <property type="evidence" value="ECO:0000318"/>
    <property type="project" value="GO_Central"/>
</dbReference>
<feature type="region of interest" description="Disordered" evidence="2">
    <location>
        <begin position="1"/>
        <end position="52"/>
    </location>
</feature>
<reference evidence="3" key="3">
    <citation type="submission" date="2025-09" db="UniProtKB">
        <authorList>
            <consortium name="Ensembl"/>
        </authorList>
    </citation>
    <scope>IDENTIFICATION</scope>
</reference>
<protein>
    <submittedName>
        <fullName evidence="3">Charged multivesicular body protein 3-like</fullName>
    </submittedName>
</protein>
<evidence type="ECO:0000256" key="2">
    <source>
        <dbReference type="SAM" id="MobiDB-lite"/>
    </source>
</evidence>
<evidence type="ECO:0000313" key="4">
    <source>
        <dbReference type="Proteomes" id="UP000008144"/>
    </source>
</evidence>
<organism evidence="3 4">
    <name type="scientific">Ciona intestinalis</name>
    <name type="common">Transparent sea squirt</name>
    <name type="synonym">Ascidia intestinalis</name>
    <dbReference type="NCBI Taxonomy" id="7719"/>
    <lineage>
        <taxon>Eukaryota</taxon>
        <taxon>Metazoa</taxon>
        <taxon>Chordata</taxon>
        <taxon>Tunicata</taxon>
        <taxon>Ascidiacea</taxon>
        <taxon>Phlebobranchia</taxon>
        <taxon>Cionidae</taxon>
        <taxon>Ciona</taxon>
    </lineage>
</organism>